<proteinExistence type="predicted"/>
<organism evidence="2 3">
    <name type="scientific">Stylosanthes scabra</name>
    <dbReference type="NCBI Taxonomy" id="79078"/>
    <lineage>
        <taxon>Eukaryota</taxon>
        <taxon>Viridiplantae</taxon>
        <taxon>Streptophyta</taxon>
        <taxon>Embryophyta</taxon>
        <taxon>Tracheophyta</taxon>
        <taxon>Spermatophyta</taxon>
        <taxon>Magnoliopsida</taxon>
        <taxon>eudicotyledons</taxon>
        <taxon>Gunneridae</taxon>
        <taxon>Pentapetalae</taxon>
        <taxon>rosids</taxon>
        <taxon>fabids</taxon>
        <taxon>Fabales</taxon>
        <taxon>Fabaceae</taxon>
        <taxon>Papilionoideae</taxon>
        <taxon>50 kb inversion clade</taxon>
        <taxon>dalbergioids sensu lato</taxon>
        <taxon>Dalbergieae</taxon>
        <taxon>Pterocarpus clade</taxon>
        <taxon>Stylosanthes</taxon>
    </lineage>
</organism>
<comment type="caution">
    <text evidence="2">The sequence shown here is derived from an EMBL/GenBank/DDBJ whole genome shotgun (WGS) entry which is preliminary data.</text>
</comment>
<feature type="region of interest" description="Disordered" evidence="1">
    <location>
        <begin position="135"/>
        <end position="154"/>
    </location>
</feature>
<feature type="region of interest" description="Disordered" evidence="1">
    <location>
        <begin position="91"/>
        <end position="110"/>
    </location>
</feature>
<reference evidence="2 3" key="1">
    <citation type="journal article" date="2023" name="Plants (Basel)">
        <title>Bridging the Gap: Combining Genomics and Transcriptomics Approaches to Understand Stylosanthes scabra, an Orphan Legume from the Brazilian Caatinga.</title>
        <authorList>
            <person name="Ferreira-Neto J.R.C."/>
            <person name="da Silva M.D."/>
            <person name="Binneck E."/>
            <person name="de Melo N.F."/>
            <person name="da Silva R.H."/>
            <person name="de Melo A.L.T.M."/>
            <person name="Pandolfi V."/>
            <person name="Bustamante F.O."/>
            <person name="Brasileiro-Vidal A.C."/>
            <person name="Benko-Iseppon A.M."/>
        </authorList>
    </citation>
    <scope>NUCLEOTIDE SEQUENCE [LARGE SCALE GENOMIC DNA]</scope>
    <source>
        <tissue evidence="2">Leaves</tissue>
    </source>
</reference>
<gene>
    <name evidence="2" type="ORF">PIB30_080070</name>
</gene>
<keyword evidence="3" id="KW-1185">Reference proteome</keyword>
<evidence type="ECO:0000313" key="3">
    <source>
        <dbReference type="Proteomes" id="UP001341840"/>
    </source>
</evidence>
<dbReference type="EMBL" id="JASCZI010212603">
    <property type="protein sequence ID" value="MED6199890.1"/>
    <property type="molecule type" value="Genomic_DNA"/>
</dbReference>
<protein>
    <submittedName>
        <fullName evidence="2">Uncharacterized protein</fullName>
    </submittedName>
</protein>
<evidence type="ECO:0000313" key="2">
    <source>
        <dbReference type="EMBL" id="MED6199890.1"/>
    </source>
</evidence>
<sequence length="345" mass="37242">MSSQPPLTKASKPEASQPESRRDGEAACIIAALAQLNATTSDLSKHIVMGISLHKESLDQFDSLAVEVQKTVAFTQAILDTLVSVREVGGPRAATEDRVKGGSGSRSTDVTNADVEQPIDVDDLDDVEDLYYSTAEGRTSKGNVMGPPKTRGSWTEDTIMVGATINADRARSTLTPADKSMSFRGKGVAAASQSHMNYSLTGQGGLGDLMGTPLVLSRSIQSGGGQGKIMLRSVEDMKRSRKMRRGPREPRPAFGSAASTTGVVFPSYIHSYFNINKGMKLSLEQAQAVAYIFGKSMNQHETLFKRGDSKLVREDFACFLPGNEPSDYIMQLMAHHTSWTQSQLS</sequence>
<feature type="region of interest" description="Disordered" evidence="1">
    <location>
        <begin position="237"/>
        <end position="256"/>
    </location>
</feature>
<feature type="region of interest" description="Disordered" evidence="1">
    <location>
        <begin position="1"/>
        <end position="23"/>
    </location>
</feature>
<dbReference type="Proteomes" id="UP001341840">
    <property type="component" value="Unassembled WGS sequence"/>
</dbReference>
<accession>A0ABU6XQ70</accession>
<name>A0ABU6XQ70_9FABA</name>
<evidence type="ECO:0000256" key="1">
    <source>
        <dbReference type="SAM" id="MobiDB-lite"/>
    </source>
</evidence>